<keyword evidence="1" id="KW-0732">Signal</keyword>
<dbReference type="OrthoDB" id="3699462at2"/>
<dbReference type="EMBL" id="FZOL01000013">
    <property type="protein sequence ID" value="SNS71697.1"/>
    <property type="molecule type" value="Genomic_DNA"/>
</dbReference>
<keyword evidence="3" id="KW-1185">Reference proteome</keyword>
<protein>
    <submittedName>
        <fullName evidence="2">Uncharacterized protein</fullName>
    </submittedName>
</protein>
<accession>A0A239GRC9</accession>
<proteinExistence type="predicted"/>
<evidence type="ECO:0000256" key="1">
    <source>
        <dbReference type="SAM" id="SignalP"/>
    </source>
</evidence>
<name>A0A239GRC9_9PSED</name>
<sequence length="203" mass="22282">MKNQLAIACLLSTCAILGCSPAGTASRPDEASARASERNRWSATIYRREWSAEVPESDHRFTCPADQAIVARSHVGNDRGPTRYECAMYESRDGYVRMVDTKSYGPFQENSNGGHQWSCPSDRVMVGRSHYGAGSSGESFYRCAIPVSENWGNDPMQVVSHGWSGEIPDSDTTTDCAVDMPGVMIGRGSTKDNDIMFECASMW</sequence>
<dbReference type="PROSITE" id="PS51257">
    <property type="entry name" value="PROKAR_LIPOPROTEIN"/>
    <property type="match status" value="1"/>
</dbReference>
<dbReference type="Proteomes" id="UP000198407">
    <property type="component" value="Unassembled WGS sequence"/>
</dbReference>
<feature type="signal peptide" evidence="1">
    <location>
        <begin position="1"/>
        <end position="24"/>
    </location>
</feature>
<dbReference type="AlphaFoldDB" id="A0A239GRC9"/>
<evidence type="ECO:0000313" key="2">
    <source>
        <dbReference type="EMBL" id="SNS71697.1"/>
    </source>
</evidence>
<reference evidence="3" key="1">
    <citation type="submission" date="2017-06" db="EMBL/GenBank/DDBJ databases">
        <authorList>
            <person name="Varghese N."/>
            <person name="Submissions S."/>
        </authorList>
    </citation>
    <scope>NUCLEOTIDE SEQUENCE [LARGE SCALE GENOMIC DNA]</scope>
    <source>
        <strain evidence="3">DSM 22348</strain>
    </source>
</reference>
<dbReference type="STRING" id="1215104.GCA_000730585_03742"/>
<gene>
    <name evidence="2" type="ORF">SAMN05444352_113126</name>
</gene>
<feature type="chain" id="PRO_5012534408" evidence="1">
    <location>
        <begin position="25"/>
        <end position="203"/>
    </location>
</feature>
<evidence type="ECO:0000313" key="3">
    <source>
        <dbReference type="Proteomes" id="UP000198407"/>
    </source>
</evidence>
<dbReference type="RefSeq" id="WP_141137302.1">
    <property type="nucleotide sequence ID" value="NZ_FZOL01000013.1"/>
</dbReference>
<organism evidence="2 3">
    <name type="scientific">Pseudomonas japonica</name>
    <dbReference type="NCBI Taxonomy" id="256466"/>
    <lineage>
        <taxon>Bacteria</taxon>
        <taxon>Pseudomonadati</taxon>
        <taxon>Pseudomonadota</taxon>
        <taxon>Gammaproteobacteria</taxon>
        <taxon>Pseudomonadales</taxon>
        <taxon>Pseudomonadaceae</taxon>
        <taxon>Pseudomonas</taxon>
    </lineage>
</organism>